<dbReference type="PANTHER" id="PTHR44873">
    <property type="entry name" value="DNAJ HOMOLOG SUBFAMILY C MEMBER 30, MITOCHONDRIAL"/>
    <property type="match status" value="1"/>
</dbReference>
<dbReference type="PANTHER" id="PTHR44873:SF1">
    <property type="entry name" value="DNAJ HOMOLOG SUBFAMILY C MEMBER 30, MITOCHONDRIAL"/>
    <property type="match status" value="1"/>
</dbReference>
<dbReference type="AlphaFoldDB" id="A0A8T2M4E6"/>
<name>A0A8T2M4E6_ASTMX</name>
<dbReference type="SMART" id="SM00271">
    <property type="entry name" value="DnaJ"/>
    <property type="match status" value="1"/>
</dbReference>
<evidence type="ECO:0000313" key="4">
    <source>
        <dbReference type="EMBL" id="KAG9278510.1"/>
    </source>
</evidence>
<keyword evidence="2" id="KW-0472">Membrane</keyword>
<dbReference type="InterPro" id="IPR053025">
    <property type="entry name" value="Mito_ATP_Synthase-Asso"/>
</dbReference>
<proteinExistence type="predicted"/>
<evidence type="ECO:0000313" key="5">
    <source>
        <dbReference type="Proteomes" id="UP000752171"/>
    </source>
</evidence>
<feature type="compositionally biased region" description="Basic and acidic residues" evidence="1">
    <location>
        <begin position="47"/>
        <end position="63"/>
    </location>
</feature>
<dbReference type="PROSITE" id="PS50076">
    <property type="entry name" value="DNAJ_2"/>
    <property type="match status" value="1"/>
</dbReference>
<evidence type="ECO:0000256" key="2">
    <source>
        <dbReference type="SAM" id="Phobius"/>
    </source>
</evidence>
<comment type="caution">
    <text evidence="4">The sequence shown here is derived from an EMBL/GenBank/DDBJ whole genome shotgun (WGS) entry which is preliminary data.</text>
</comment>
<protein>
    <recommendedName>
        <fullName evidence="3">J domain-containing protein</fullName>
    </recommendedName>
</protein>
<feature type="region of interest" description="Disordered" evidence="1">
    <location>
        <begin position="266"/>
        <end position="304"/>
    </location>
</feature>
<keyword evidence="2" id="KW-1133">Transmembrane helix</keyword>
<dbReference type="Gene3D" id="1.10.287.110">
    <property type="entry name" value="DnaJ domain"/>
    <property type="match status" value="1"/>
</dbReference>
<dbReference type="PRINTS" id="PR00625">
    <property type="entry name" value="JDOMAIN"/>
</dbReference>
<organism evidence="4 5">
    <name type="scientific">Astyanax mexicanus</name>
    <name type="common">Blind cave fish</name>
    <name type="synonym">Astyanax fasciatus mexicanus</name>
    <dbReference type="NCBI Taxonomy" id="7994"/>
    <lineage>
        <taxon>Eukaryota</taxon>
        <taxon>Metazoa</taxon>
        <taxon>Chordata</taxon>
        <taxon>Craniata</taxon>
        <taxon>Vertebrata</taxon>
        <taxon>Euteleostomi</taxon>
        <taxon>Actinopterygii</taxon>
        <taxon>Neopterygii</taxon>
        <taxon>Teleostei</taxon>
        <taxon>Ostariophysi</taxon>
        <taxon>Characiformes</taxon>
        <taxon>Characoidei</taxon>
        <taxon>Acestrorhamphidae</taxon>
        <taxon>Acestrorhamphinae</taxon>
        <taxon>Astyanax</taxon>
    </lineage>
</organism>
<evidence type="ECO:0000259" key="3">
    <source>
        <dbReference type="PROSITE" id="PS50076"/>
    </source>
</evidence>
<evidence type="ECO:0000256" key="1">
    <source>
        <dbReference type="SAM" id="MobiDB-lite"/>
    </source>
</evidence>
<feature type="compositionally biased region" description="Polar residues" evidence="1">
    <location>
        <begin position="277"/>
        <end position="291"/>
    </location>
</feature>
<dbReference type="Proteomes" id="UP000752171">
    <property type="component" value="Unassembled WGS sequence"/>
</dbReference>
<accession>A0A8T2M4E6</accession>
<sequence length="374" mass="41182">MAEVSRRLGAGLQKLSSARTPHVLSATYRPPAASAGPCCSGGAAPEIRGERGERGSEERRAGRVKLEDLPGTNSAGSGLRYEPLRLIPQPCLTPDSVLLDSELASIVGVIGQLPLVGSFSRSSSNYRMACWVNRSSVLLTTGSSRMQNAGHFHRAYCTLLLLTHRQPKHLPVVTITQACSWSSNQSSDEAFHRSKTAYYDILQVSPNATQAQIKTAYYKQSFLYHPDKNPGREEATYRFAQISEAYSILGSVGLRKKYDRGILSSADIQGAGRPSGKDTSASSRFSGPQQKGQRRSQKPSTMTVGGKPVFNFDAFFQAHYGEQLQREQAMRQWRQQSEQRKKDELANRKLGRFMEMAVGMLLAMGVLVVFSLRS</sequence>
<keyword evidence="2" id="KW-0812">Transmembrane</keyword>
<dbReference type="InterPro" id="IPR001623">
    <property type="entry name" value="DnaJ_domain"/>
</dbReference>
<feature type="region of interest" description="Disordered" evidence="1">
    <location>
        <begin position="28"/>
        <end position="63"/>
    </location>
</feature>
<dbReference type="CDD" id="cd06257">
    <property type="entry name" value="DnaJ"/>
    <property type="match status" value="1"/>
</dbReference>
<reference evidence="4 5" key="1">
    <citation type="submission" date="2021-07" db="EMBL/GenBank/DDBJ databases">
        <authorList>
            <person name="Imarazene B."/>
            <person name="Zahm M."/>
            <person name="Klopp C."/>
            <person name="Cabau C."/>
            <person name="Beille S."/>
            <person name="Jouanno E."/>
            <person name="Castinel A."/>
            <person name="Lluch J."/>
            <person name="Gil L."/>
            <person name="Kuchtly C."/>
            <person name="Lopez Roques C."/>
            <person name="Donnadieu C."/>
            <person name="Parrinello H."/>
            <person name="Journot L."/>
            <person name="Du K."/>
            <person name="Schartl M."/>
            <person name="Retaux S."/>
            <person name="Guiguen Y."/>
        </authorList>
    </citation>
    <scope>NUCLEOTIDE SEQUENCE [LARGE SCALE GENOMIC DNA]</scope>
    <source>
        <strain evidence="4">Pach_M1</strain>
        <tissue evidence="4">Testis</tissue>
    </source>
</reference>
<dbReference type="SUPFAM" id="SSF46565">
    <property type="entry name" value="Chaperone J-domain"/>
    <property type="match status" value="1"/>
</dbReference>
<feature type="compositionally biased region" description="Low complexity" evidence="1">
    <location>
        <begin position="30"/>
        <end position="46"/>
    </location>
</feature>
<dbReference type="EMBL" id="JAICCE010000004">
    <property type="protein sequence ID" value="KAG9278510.1"/>
    <property type="molecule type" value="Genomic_DNA"/>
</dbReference>
<feature type="transmembrane region" description="Helical" evidence="2">
    <location>
        <begin position="350"/>
        <end position="372"/>
    </location>
</feature>
<feature type="domain" description="J" evidence="3">
    <location>
        <begin position="197"/>
        <end position="262"/>
    </location>
</feature>
<dbReference type="InterPro" id="IPR036869">
    <property type="entry name" value="J_dom_sf"/>
</dbReference>
<dbReference type="Pfam" id="PF00226">
    <property type="entry name" value="DnaJ"/>
    <property type="match status" value="1"/>
</dbReference>
<gene>
    <name evidence="4" type="ORF">AMEX_G6391</name>
</gene>